<reference evidence="3 4" key="1">
    <citation type="submission" date="2025-04" db="UniProtKB">
        <authorList>
            <consortium name="RefSeq"/>
        </authorList>
    </citation>
    <scope>IDENTIFICATION</scope>
    <source>
        <tissue evidence="3 4">Leaf</tissue>
    </source>
</reference>
<dbReference type="RefSeq" id="XP_021278809.1">
    <property type="nucleotide sequence ID" value="XM_021423134.1"/>
</dbReference>
<dbReference type="PANTHER" id="PTHR46034:SF23">
    <property type="entry name" value="DCD (DEVELOPMENT AND CELL DEATH) DOMAIN PROTEIN"/>
    <property type="match status" value="1"/>
</dbReference>
<proteinExistence type="predicted"/>
<dbReference type="SMART" id="SM00612">
    <property type="entry name" value="Kelch"/>
    <property type="match status" value="5"/>
</dbReference>
<gene>
    <name evidence="3 4" type="primary">LOC110412570</name>
</gene>
<dbReference type="SUPFAM" id="SSF50965">
    <property type="entry name" value="Galactose oxidase, central domain"/>
    <property type="match status" value="1"/>
</dbReference>
<dbReference type="Pfam" id="PF01344">
    <property type="entry name" value="Kelch_1"/>
    <property type="match status" value="1"/>
</dbReference>
<dbReference type="PROSITE" id="PS51222">
    <property type="entry name" value="DCD"/>
    <property type="match status" value="1"/>
</dbReference>
<dbReference type="PANTHER" id="PTHR46034">
    <property type="match status" value="1"/>
</dbReference>
<keyword evidence="2" id="KW-1185">Reference proteome</keyword>
<evidence type="ECO:0000313" key="3">
    <source>
        <dbReference type="RefSeq" id="XP_021278809.1"/>
    </source>
</evidence>
<evidence type="ECO:0000259" key="1">
    <source>
        <dbReference type="PROSITE" id="PS51222"/>
    </source>
</evidence>
<evidence type="ECO:0000313" key="2">
    <source>
        <dbReference type="Proteomes" id="UP000504621"/>
    </source>
</evidence>
<dbReference type="OrthoDB" id="45365at2759"/>
<sequence>MGTGRKTETFTLSEKKQQRLTINCSLTARNLRKSDLAGVIFGCKHSTHAECFSKKLFGLPAPHYSYVKNIEPGLPLFLFNYSDRKLHGIFEAASTGQLAINSSAWTAGDSEKTPYAAQVKIRIRMQCHPLLEDQFRPIIADNYYEPKLFWFELDQAQTNKLISMFLSSPITSASLSKKTEKMSAQFKALRPPNAKRECGAGETSALKLGVSNMNLDSMSSSTLDPSIGRSYSSTVRNMNTYDAPATQSNVGWFTWKDHSSREERELYACSINDEVASNHKQDGVYPNINCDSSYSCVLRCPQKKWSALFKEETCSGVTKEVEEFNLPASDSLDLFDGERKSPCLPHYLDETSEVAKAPIDLEESGKYGEVASSKPNFEVFHSSLVTEPSTSCLQNCETLPIAGEIQESEYFQLAAPEAKLPFSDNFHNEWSSSCTLLGLKEEKHNLKVPKEENAPELPGEDKLFKSDYSFSLFSFVSSEIMPTHNQLKDTEVQSTNLSFPEAALTSRINSSSIDSTVAKLLFEVEQMRLSQFKQAQKINSLEQNLVESRLEIQQLKDQCRMLETGFVARCVEADDLEGEEYQSVDDQPYPACDGSICLVGGFDGCSWLSALDIYSSSQDLMRTWTSMSFVRSYASAAKFNDEVYVLGGVDGNLWYDTVESYNPVSNQWTSHPPLKQMKGSFSVLSLKDSMFVFGGGNGVECFSEVEMFDPNIGRWIPIQSLLHKRFAPAAAEVNGILYVAGGYNGKDYLKSIERLDPREHSWEKLEGMATKRACHSLVVLNEKLYAIGGFDGTRMVSTVEVFDPHAGSWMMEESMRNSRGYFGSVVIRDEIHVIGGLQGEEEVLDKVETYKVGHGWQVKNWKAMGKRCFFSAVLL</sequence>
<dbReference type="GO" id="GO:0034976">
    <property type="term" value="P:response to endoplasmic reticulum stress"/>
    <property type="evidence" value="ECO:0007669"/>
    <property type="project" value="InterPro"/>
</dbReference>
<dbReference type="Gene3D" id="2.120.10.80">
    <property type="entry name" value="Kelch-type beta propeller"/>
    <property type="match status" value="2"/>
</dbReference>
<dbReference type="SUPFAM" id="SSF117281">
    <property type="entry name" value="Kelch motif"/>
    <property type="match status" value="1"/>
</dbReference>
<dbReference type="Pfam" id="PF10539">
    <property type="entry name" value="Dev_Cell_Death"/>
    <property type="match status" value="1"/>
</dbReference>
<dbReference type="Proteomes" id="UP000504621">
    <property type="component" value="Unplaced"/>
</dbReference>
<dbReference type="InterPro" id="IPR044832">
    <property type="entry name" value="NRP-like"/>
</dbReference>
<name>A0A6J0ZWQ2_9ROSI</name>
<organism evidence="2 3">
    <name type="scientific">Herrania umbratica</name>
    <dbReference type="NCBI Taxonomy" id="108875"/>
    <lineage>
        <taxon>Eukaryota</taxon>
        <taxon>Viridiplantae</taxon>
        <taxon>Streptophyta</taxon>
        <taxon>Embryophyta</taxon>
        <taxon>Tracheophyta</taxon>
        <taxon>Spermatophyta</taxon>
        <taxon>Magnoliopsida</taxon>
        <taxon>eudicotyledons</taxon>
        <taxon>Gunneridae</taxon>
        <taxon>Pentapetalae</taxon>
        <taxon>rosids</taxon>
        <taxon>malvids</taxon>
        <taxon>Malvales</taxon>
        <taxon>Malvaceae</taxon>
        <taxon>Byttnerioideae</taxon>
        <taxon>Herrania</taxon>
    </lineage>
</organism>
<dbReference type="InterPro" id="IPR013989">
    <property type="entry name" value="Dev_and_cell_death_domain"/>
</dbReference>
<dbReference type="RefSeq" id="XP_021278810.1">
    <property type="nucleotide sequence ID" value="XM_021423135.1"/>
</dbReference>
<protein>
    <submittedName>
        <fullName evidence="3 4">Uncharacterized protein LOC110412570</fullName>
    </submittedName>
</protein>
<dbReference type="InterPro" id="IPR015915">
    <property type="entry name" value="Kelch-typ_b-propeller"/>
</dbReference>
<evidence type="ECO:0000313" key="4">
    <source>
        <dbReference type="RefSeq" id="XP_021278810.1"/>
    </source>
</evidence>
<dbReference type="InterPro" id="IPR011043">
    <property type="entry name" value="Gal_Oxase/kelch_b-propeller"/>
</dbReference>
<accession>A0A6J0ZWQ2</accession>
<dbReference type="GeneID" id="110412570"/>
<feature type="domain" description="DCD" evidence="1">
    <location>
        <begin position="34"/>
        <end position="167"/>
    </location>
</feature>
<dbReference type="Pfam" id="PF24681">
    <property type="entry name" value="Kelch_KLHDC2_KLHL20_DRC7"/>
    <property type="match status" value="1"/>
</dbReference>
<dbReference type="InterPro" id="IPR006652">
    <property type="entry name" value="Kelch_1"/>
</dbReference>
<dbReference type="SMART" id="SM00767">
    <property type="entry name" value="DCD"/>
    <property type="match status" value="1"/>
</dbReference>
<dbReference type="AlphaFoldDB" id="A0A6J0ZWQ2"/>